<dbReference type="PANTHER" id="PTHR47764">
    <property type="entry name" value="UBIQUITIN-LIKE-SPECIFIC PROTEASE 2B-RELATED"/>
    <property type="match status" value="1"/>
</dbReference>
<protein>
    <recommendedName>
        <fullName evidence="4">Ubiquitin-like protease family profile domain-containing protein</fullName>
    </recommendedName>
</protein>
<name>A0AAD6K9L7_9ROSI</name>
<proteinExistence type="inferred from homology"/>
<evidence type="ECO:0000313" key="5">
    <source>
        <dbReference type="EMBL" id="KAJ6419223.1"/>
    </source>
</evidence>
<gene>
    <name evidence="5" type="ORF">OIU84_029351</name>
</gene>
<feature type="domain" description="Ubiquitin-like protease family profile" evidence="4">
    <location>
        <begin position="1"/>
        <end position="41"/>
    </location>
</feature>
<evidence type="ECO:0000256" key="3">
    <source>
        <dbReference type="ARBA" id="ARBA00022801"/>
    </source>
</evidence>
<evidence type="ECO:0000259" key="4">
    <source>
        <dbReference type="PROSITE" id="PS50600"/>
    </source>
</evidence>
<evidence type="ECO:0000256" key="2">
    <source>
        <dbReference type="ARBA" id="ARBA00022670"/>
    </source>
</evidence>
<dbReference type="AlphaFoldDB" id="A0AAD6K9L7"/>
<dbReference type="Pfam" id="PF02902">
    <property type="entry name" value="Peptidase_C48"/>
    <property type="match status" value="1"/>
</dbReference>
<keyword evidence="2" id="KW-0645">Protease</keyword>
<dbReference type="InterPro" id="IPR038765">
    <property type="entry name" value="Papain-like_cys_pep_sf"/>
</dbReference>
<evidence type="ECO:0000313" key="6">
    <source>
        <dbReference type="Proteomes" id="UP001162972"/>
    </source>
</evidence>
<comment type="caution">
    <text evidence="5">The sequence shown here is derived from an EMBL/GenBank/DDBJ whole genome shotgun (WGS) entry which is preliminary data.</text>
</comment>
<accession>A0AAD6K9L7</accession>
<dbReference type="SUPFAM" id="SSF54001">
    <property type="entry name" value="Cysteine proteinases"/>
    <property type="match status" value="1"/>
</dbReference>
<dbReference type="PANTHER" id="PTHR47764:SF14">
    <property type="entry name" value="UBIQUITIN-LIKE PROTEASE FAMILY PROFILE DOMAIN-CONTAINING PROTEIN"/>
    <property type="match status" value="1"/>
</dbReference>
<evidence type="ECO:0000256" key="1">
    <source>
        <dbReference type="ARBA" id="ARBA00005234"/>
    </source>
</evidence>
<organism evidence="5 6">
    <name type="scientific">Salix udensis</name>
    <dbReference type="NCBI Taxonomy" id="889485"/>
    <lineage>
        <taxon>Eukaryota</taxon>
        <taxon>Viridiplantae</taxon>
        <taxon>Streptophyta</taxon>
        <taxon>Embryophyta</taxon>
        <taxon>Tracheophyta</taxon>
        <taxon>Spermatophyta</taxon>
        <taxon>Magnoliopsida</taxon>
        <taxon>eudicotyledons</taxon>
        <taxon>Gunneridae</taxon>
        <taxon>Pentapetalae</taxon>
        <taxon>rosids</taxon>
        <taxon>fabids</taxon>
        <taxon>Malpighiales</taxon>
        <taxon>Salicaceae</taxon>
        <taxon>Saliceae</taxon>
        <taxon>Salix</taxon>
    </lineage>
</organism>
<dbReference type="GO" id="GO:0008234">
    <property type="term" value="F:cysteine-type peptidase activity"/>
    <property type="evidence" value="ECO:0007669"/>
    <property type="project" value="InterPro"/>
</dbReference>
<dbReference type="Gene3D" id="1.10.418.20">
    <property type="match status" value="1"/>
</dbReference>
<dbReference type="Proteomes" id="UP001162972">
    <property type="component" value="Chromosome 7"/>
</dbReference>
<keyword evidence="3" id="KW-0378">Hydrolase</keyword>
<sequence>MGEVDDTLSKFLDLRFVPLELPQQENSYDCGLFVLHYVERFLEEAPSNFSPFKITEFSNFLNKNWFLPVEASLKRAYIQKLICEILEDRSSTQFSDPNEEETEVELLEEISGTGTGTGINISVTQKSPFESCTSTKTWRTRIEFQEYVRTRN</sequence>
<dbReference type="GO" id="GO:0006508">
    <property type="term" value="P:proteolysis"/>
    <property type="evidence" value="ECO:0007669"/>
    <property type="project" value="UniProtKB-KW"/>
</dbReference>
<comment type="similarity">
    <text evidence="1">Belongs to the peptidase C48 family.</text>
</comment>
<dbReference type="EMBL" id="JAPFFJ010000009">
    <property type="protein sequence ID" value="KAJ6419223.1"/>
    <property type="molecule type" value="Genomic_DNA"/>
</dbReference>
<reference evidence="5 6" key="1">
    <citation type="journal article" date="2023" name="Int. J. Mol. Sci.">
        <title>De Novo Assembly and Annotation of 11 Diverse Shrub Willow (Salix) Genomes Reveals Novel Gene Organization in Sex-Linked Regions.</title>
        <authorList>
            <person name="Hyden B."/>
            <person name="Feng K."/>
            <person name="Yates T.B."/>
            <person name="Jawdy S."/>
            <person name="Cereghino C."/>
            <person name="Smart L.B."/>
            <person name="Muchero W."/>
        </authorList>
    </citation>
    <scope>NUCLEOTIDE SEQUENCE [LARGE SCALE GENOMIC DNA]</scope>
    <source>
        <tissue evidence="5">Shoot tip</tissue>
    </source>
</reference>
<dbReference type="PROSITE" id="PS50600">
    <property type="entry name" value="ULP_PROTEASE"/>
    <property type="match status" value="1"/>
</dbReference>
<keyword evidence="6" id="KW-1185">Reference proteome</keyword>
<dbReference type="InterPro" id="IPR003653">
    <property type="entry name" value="Peptidase_C48_C"/>
</dbReference>